<comment type="subcellular location">
    <subcellularLocation>
        <location evidence="1">Cell membrane</location>
        <topology evidence="1">Multi-pass membrane protein</topology>
    </subcellularLocation>
</comment>
<keyword evidence="7 22" id="KW-0812">Transmembrane</keyword>
<evidence type="ECO:0000256" key="14">
    <source>
        <dbReference type="ARBA" id="ARBA00032370"/>
    </source>
</evidence>
<evidence type="ECO:0000256" key="4">
    <source>
        <dbReference type="ARBA" id="ARBA00022618"/>
    </source>
</evidence>
<feature type="transmembrane region" description="Helical" evidence="22">
    <location>
        <begin position="54"/>
        <end position="75"/>
    </location>
</feature>
<gene>
    <name evidence="23" type="primary">ftsW</name>
    <name evidence="23" type="ORF">DCC39_00335</name>
</gene>
<protein>
    <recommendedName>
        <fullName evidence="17">Probable peptidoglycan glycosyltransferase FtsW</fullName>
        <ecNumber evidence="19">2.4.99.28</ecNumber>
    </recommendedName>
    <alternativeName>
        <fullName evidence="18">Cell division protein FtsW</fullName>
    </alternativeName>
    <alternativeName>
        <fullName evidence="15">Cell wall polymerase</fullName>
    </alternativeName>
    <alternativeName>
        <fullName evidence="14">Peptidoglycan polymerase</fullName>
    </alternativeName>
</protein>
<reference evidence="23 24" key="1">
    <citation type="submission" date="2018-04" db="EMBL/GenBank/DDBJ databases">
        <title>Camelliibacillus theae gen. nov., sp. nov., isolated from Pu'er tea.</title>
        <authorList>
            <person name="Niu L."/>
        </authorList>
    </citation>
    <scope>NUCLEOTIDE SEQUENCE [LARGE SCALE GENOMIC DNA]</scope>
    <source>
        <strain evidence="23 24">T8</strain>
    </source>
</reference>
<feature type="transmembrane region" description="Helical" evidence="22">
    <location>
        <begin position="190"/>
        <end position="212"/>
    </location>
</feature>
<feature type="transmembrane region" description="Helical" evidence="22">
    <location>
        <begin position="309"/>
        <end position="327"/>
    </location>
</feature>
<feature type="transmembrane region" description="Helical" evidence="22">
    <location>
        <begin position="347"/>
        <end position="367"/>
    </location>
</feature>
<keyword evidence="13" id="KW-0961">Cell wall biogenesis/degradation</keyword>
<dbReference type="Pfam" id="PF01098">
    <property type="entry name" value="FTSW_RODA_SPOVE"/>
    <property type="match status" value="1"/>
</dbReference>
<evidence type="ECO:0000256" key="12">
    <source>
        <dbReference type="ARBA" id="ARBA00023306"/>
    </source>
</evidence>
<keyword evidence="11 22" id="KW-0472">Membrane</keyword>
<keyword evidence="5" id="KW-0328">Glycosyltransferase</keyword>
<dbReference type="GO" id="GO:0071555">
    <property type="term" value="P:cell wall organization"/>
    <property type="evidence" value="ECO:0007669"/>
    <property type="project" value="UniProtKB-KW"/>
</dbReference>
<keyword evidence="4" id="KW-0132">Cell division</keyword>
<dbReference type="InterPro" id="IPR013437">
    <property type="entry name" value="FtsW"/>
</dbReference>
<dbReference type="GO" id="GO:0032153">
    <property type="term" value="C:cell division site"/>
    <property type="evidence" value="ECO:0007669"/>
    <property type="project" value="TreeGrafter"/>
</dbReference>
<evidence type="ECO:0000256" key="21">
    <source>
        <dbReference type="ARBA" id="ARBA00049966"/>
    </source>
</evidence>
<comment type="pathway">
    <text evidence="2">Cell wall biogenesis; peptidoglycan biosynthesis.</text>
</comment>
<feature type="transmembrane region" description="Helical" evidence="22">
    <location>
        <begin position="166"/>
        <end position="183"/>
    </location>
</feature>
<name>A0A2U1K7W8_9BACI</name>
<evidence type="ECO:0000256" key="11">
    <source>
        <dbReference type="ARBA" id="ARBA00023136"/>
    </source>
</evidence>
<keyword evidence="9" id="KW-0573">Peptidoglycan synthesis</keyword>
<dbReference type="GO" id="GO:0015648">
    <property type="term" value="F:lipid-linked peptidoglycan transporter activity"/>
    <property type="evidence" value="ECO:0007669"/>
    <property type="project" value="TreeGrafter"/>
</dbReference>
<feature type="transmembrane region" description="Helical" evidence="22">
    <location>
        <begin position="106"/>
        <end position="130"/>
    </location>
</feature>
<evidence type="ECO:0000313" key="23">
    <source>
        <dbReference type="EMBL" id="PWA13375.1"/>
    </source>
</evidence>
<comment type="caution">
    <text evidence="23">The sequence shown here is derived from an EMBL/GenBank/DDBJ whole genome shotgun (WGS) entry which is preliminary data.</text>
</comment>
<sequence length="394" mass="43113">MLKKLLKNYDYSLIIAMFLLIGFGIIMIYSASMVVTVTKFDPPRPSNYFFIKQLQWLAVGMVPFILTMVLPYQVYKRFMKMIIIVSLALLLIVLFAGSTFNNGQRWISFAGITIQPSEFIKVGLIIYLAAIFSKKQSYITNFKKAVVPPLIVISVFFFLVAKQPDLGTAVIIAGVSGVMIICSGMKGKHLFSLIGLCFVAFSIIATALPIFLSDEQLSRISGAYDPFSDPQDSGYHLINSYLAIASGGITGRGLGDSIQKYGFLPEPYTDFIMAIVIEELGVFGTIFVIGLLAFIVYKGFMIGIRCQDTFGSLLAIGISSLIAIQSFVNLGTVSGLLPITGAPLPFISYGGSFLVLAMTSMGILINISSFVNMKRKALQPAPTKNKSEGRIVYR</sequence>
<evidence type="ECO:0000256" key="1">
    <source>
        <dbReference type="ARBA" id="ARBA00004651"/>
    </source>
</evidence>
<dbReference type="PANTHER" id="PTHR30474">
    <property type="entry name" value="CELL CYCLE PROTEIN"/>
    <property type="match status" value="1"/>
</dbReference>
<evidence type="ECO:0000256" key="3">
    <source>
        <dbReference type="ARBA" id="ARBA00022475"/>
    </source>
</evidence>
<feature type="transmembrane region" description="Helical" evidence="22">
    <location>
        <begin position="12"/>
        <end position="34"/>
    </location>
</feature>
<evidence type="ECO:0000256" key="22">
    <source>
        <dbReference type="SAM" id="Phobius"/>
    </source>
</evidence>
<dbReference type="InterPro" id="IPR001182">
    <property type="entry name" value="FtsW/RodA"/>
</dbReference>
<dbReference type="EMBL" id="QCZG01000001">
    <property type="protein sequence ID" value="PWA13375.1"/>
    <property type="molecule type" value="Genomic_DNA"/>
</dbReference>
<comment type="catalytic activity">
    <reaction evidence="20">
        <text>[GlcNAc-(1-&gt;4)-Mur2Ac(oyl-L-Ala-gamma-D-Glu-L-Lys-D-Ala-D-Ala)](n)-di-trans,octa-cis-undecaprenyl diphosphate + beta-D-GlcNAc-(1-&gt;4)-Mur2Ac(oyl-L-Ala-gamma-D-Glu-L-Lys-D-Ala-D-Ala)-di-trans,octa-cis-undecaprenyl diphosphate = [GlcNAc-(1-&gt;4)-Mur2Ac(oyl-L-Ala-gamma-D-Glu-L-Lys-D-Ala-D-Ala)](n+1)-di-trans,octa-cis-undecaprenyl diphosphate + di-trans,octa-cis-undecaprenyl diphosphate + H(+)</text>
        <dbReference type="Rhea" id="RHEA:23708"/>
        <dbReference type="Rhea" id="RHEA-COMP:9602"/>
        <dbReference type="Rhea" id="RHEA-COMP:9603"/>
        <dbReference type="ChEBI" id="CHEBI:15378"/>
        <dbReference type="ChEBI" id="CHEBI:58405"/>
        <dbReference type="ChEBI" id="CHEBI:60033"/>
        <dbReference type="ChEBI" id="CHEBI:78435"/>
        <dbReference type="EC" id="2.4.99.28"/>
    </reaction>
</comment>
<evidence type="ECO:0000256" key="13">
    <source>
        <dbReference type="ARBA" id="ARBA00023316"/>
    </source>
</evidence>
<keyword evidence="10 22" id="KW-1133">Transmembrane helix</keyword>
<feature type="transmembrane region" description="Helical" evidence="22">
    <location>
        <begin position="142"/>
        <end position="160"/>
    </location>
</feature>
<evidence type="ECO:0000256" key="8">
    <source>
        <dbReference type="ARBA" id="ARBA00022960"/>
    </source>
</evidence>
<dbReference type="GO" id="GO:0008360">
    <property type="term" value="P:regulation of cell shape"/>
    <property type="evidence" value="ECO:0007669"/>
    <property type="project" value="UniProtKB-KW"/>
</dbReference>
<dbReference type="GO" id="GO:0051301">
    <property type="term" value="P:cell division"/>
    <property type="evidence" value="ECO:0007669"/>
    <property type="project" value="UniProtKB-KW"/>
</dbReference>
<evidence type="ECO:0000256" key="20">
    <source>
        <dbReference type="ARBA" id="ARBA00049902"/>
    </source>
</evidence>
<keyword evidence="24" id="KW-1185">Reference proteome</keyword>
<proteinExistence type="inferred from homology"/>
<dbReference type="OrthoDB" id="9768187at2"/>
<keyword evidence="3" id="KW-1003">Cell membrane</keyword>
<evidence type="ECO:0000256" key="7">
    <source>
        <dbReference type="ARBA" id="ARBA00022692"/>
    </source>
</evidence>
<feature type="transmembrane region" description="Helical" evidence="22">
    <location>
        <begin position="271"/>
        <end position="297"/>
    </location>
</feature>
<keyword evidence="6" id="KW-0808">Transferase</keyword>
<keyword evidence="12" id="KW-0131">Cell cycle</keyword>
<dbReference type="AlphaFoldDB" id="A0A2U1K7W8"/>
<evidence type="ECO:0000256" key="17">
    <source>
        <dbReference type="ARBA" id="ARBA00041185"/>
    </source>
</evidence>
<feature type="transmembrane region" description="Helical" evidence="22">
    <location>
        <begin position="82"/>
        <end position="100"/>
    </location>
</feature>
<dbReference type="NCBIfam" id="TIGR02614">
    <property type="entry name" value="ftsW"/>
    <property type="match status" value="1"/>
</dbReference>
<dbReference type="PANTHER" id="PTHR30474:SF2">
    <property type="entry name" value="PEPTIDOGLYCAN GLYCOSYLTRANSFERASE FTSW-RELATED"/>
    <property type="match status" value="1"/>
</dbReference>
<evidence type="ECO:0000256" key="10">
    <source>
        <dbReference type="ARBA" id="ARBA00022989"/>
    </source>
</evidence>
<evidence type="ECO:0000256" key="9">
    <source>
        <dbReference type="ARBA" id="ARBA00022984"/>
    </source>
</evidence>
<evidence type="ECO:0000256" key="2">
    <source>
        <dbReference type="ARBA" id="ARBA00004752"/>
    </source>
</evidence>
<dbReference type="GO" id="GO:0008955">
    <property type="term" value="F:peptidoglycan glycosyltransferase activity"/>
    <property type="evidence" value="ECO:0007669"/>
    <property type="project" value="UniProtKB-EC"/>
</dbReference>
<dbReference type="GO" id="GO:0009252">
    <property type="term" value="P:peptidoglycan biosynthetic process"/>
    <property type="evidence" value="ECO:0007669"/>
    <property type="project" value="UniProtKB-KW"/>
</dbReference>
<comment type="function">
    <text evidence="21">Peptidoglycan polymerase that is essential for cell division.</text>
</comment>
<dbReference type="EC" id="2.4.99.28" evidence="19"/>
<evidence type="ECO:0000256" key="19">
    <source>
        <dbReference type="ARBA" id="ARBA00044770"/>
    </source>
</evidence>
<accession>A0A2U1K7W8</accession>
<evidence type="ECO:0000256" key="6">
    <source>
        <dbReference type="ARBA" id="ARBA00022679"/>
    </source>
</evidence>
<dbReference type="GO" id="GO:0005886">
    <property type="term" value="C:plasma membrane"/>
    <property type="evidence" value="ECO:0007669"/>
    <property type="project" value="UniProtKB-SubCell"/>
</dbReference>
<dbReference type="Proteomes" id="UP000245998">
    <property type="component" value="Unassembled WGS sequence"/>
</dbReference>
<evidence type="ECO:0000256" key="16">
    <source>
        <dbReference type="ARBA" id="ARBA00038053"/>
    </source>
</evidence>
<evidence type="ECO:0000313" key="24">
    <source>
        <dbReference type="Proteomes" id="UP000245998"/>
    </source>
</evidence>
<organism evidence="23 24">
    <name type="scientific">Pueribacillus theae</name>
    <dbReference type="NCBI Taxonomy" id="2171751"/>
    <lineage>
        <taxon>Bacteria</taxon>
        <taxon>Bacillati</taxon>
        <taxon>Bacillota</taxon>
        <taxon>Bacilli</taxon>
        <taxon>Bacillales</taxon>
        <taxon>Bacillaceae</taxon>
        <taxon>Pueribacillus</taxon>
    </lineage>
</organism>
<evidence type="ECO:0000256" key="15">
    <source>
        <dbReference type="ARBA" id="ARBA00033270"/>
    </source>
</evidence>
<dbReference type="RefSeq" id="WP_116552880.1">
    <property type="nucleotide sequence ID" value="NZ_QCZG01000001.1"/>
</dbReference>
<comment type="similarity">
    <text evidence="16">Belongs to the SEDS family. FtsW subfamily.</text>
</comment>
<evidence type="ECO:0000256" key="18">
    <source>
        <dbReference type="ARBA" id="ARBA00041418"/>
    </source>
</evidence>
<evidence type="ECO:0000256" key="5">
    <source>
        <dbReference type="ARBA" id="ARBA00022676"/>
    </source>
</evidence>
<keyword evidence="8" id="KW-0133">Cell shape</keyword>